<dbReference type="Gene3D" id="3.40.50.300">
    <property type="entry name" value="P-loop containing nucleotide triphosphate hydrolases"/>
    <property type="match status" value="1"/>
</dbReference>
<dbReference type="AlphaFoldDB" id="E1R242"/>
<dbReference type="HOGENOM" id="CLU_525575_0_0_12"/>
<dbReference type="KEGG" id="ssm:Spirs_2824"/>
<dbReference type="eggNOG" id="COG0470">
    <property type="taxonomic scope" value="Bacteria"/>
</dbReference>
<gene>
    <name evidence="2" type="ordered locus">Spirs_2824</name>
</gene>
<proteinExistence type="predicted"/>
<feature type="domain" description="AAA+ ATPase" evidence="1">
    <location>
        <begin position="35"/>
        <end position="158"/>
    </location>
</feature>
<dbReference type="InterPro" id="IPR035897">
    <property type="entry name" value="Toll_tir_struct_dom_sf"/>
</dbReference>
<dbReference type="SMART" id="SM00382">
    <property type="entry name" value="AAA"/>
    <property type="match status" value="1"/>
</dbReference>
<dbReference type="SUPFAM" id="SSF52540">
    <property type="entry name" value="P-loop containing nucleoside triphosphate hydrolases"/>
    <property type="match status" value="1"/>
</dbReference>
<evidence type="ECO:0000313" key="2">
    <source>
        <dbReference type="EMBL" id="ADK81927.1"/>
    </source>
</evidence>
<dbReference type="InterPro" id="IPR027417">
    <property type="entry name" value="P-loop_NTPase"/>
</dbReference>
<evidence type="ECO:0000313" key="3">
    <source>
        <dbReference type="Proteomes" id="UP000002318"/>
    </source>
</evidence>
<sequence length="493" mass="56467">MEPRLEEVFKTSGVPTYTFVEPPEYTKMLVALRTKGRSLIIEGPSGIGKTTCVQKAIDEVGLRSKVLILSTRKKEDKDIIVSLPDMTDVGIVIIDDFHILDDNTKESIANYIKLLADEEDENSKVIAVGINKAGDSLVKFAPDLNNRVDTIRFESNPDDKIIELIVKGESALNIKYPSPNQIAEMSGGSFHITQMICSEACIRQRVLEKEKEEKNIEVSLIEVKEGIMNELQRVFFHVARDFSIGSKIRPEGRAPYFHLLYWLSKSEDWSLNINDIVLLYPKFKGSINQVVDKGFLASLIENNVEIKKNIHFDVESKILSIEDPKFLFYLRNLLWTKFGKKLGFLNLDISSNYDFALSFAGEQRVIAEKLFDKLTEGELEVFYDKNEQHSILATNVEEYLAPIYNSEAEFVIVLLSKEYPTKIWTKFESEQFKERFGEESVIPIWFSNVELSMFDETKKVGGITYSIDEPIETQINSIADLLIKKIREKRERK</sequence>
<protein>
    <submittedName>
        <fullName evidence="2">AAA ATPase</fullName>
    </submittedName>
</protein>
<organism evidence="2 3">
    <name type="scientific">Sediminispirochaeta smaragdinae (strain DSM 11293 / JCM 15392 / SEBR 4228)</name>
    <name type="common">Spirochaeta smaragdinae</name>
    <dbReference type="NCBI Taxonomy" id="573413"/>
    <lineage>
        <taxon>Bacteria</taxon>
        <taxon>Pseudomonadati</taxon>
        <taxon>Spirochaetota</taxon>
        <taxon>Spirochaetia</taxon>
        <taxon>Spirochaetales</taxon>
        <taxon>Spirochaetaceae</taxon>
        <taxon>Sediminispirochaeta</taxon>
    </lineage>
</organism>
<dbReference type="InterPro" id="IPR000157">
    <property type="entry name" value="TIR_dom"/>
</dbReference>
<keyword evidence="3" id="KW-1185">Reference proteome</keyword>
<dbReference type="OrthoDB" id="583767at2"/>
<dbReference type="InterPro" id="IPR003593">
    <property type="entry name" value="AAA+_ATPase"/>
</dbReference>
<dbReference type="Gene3D" id="3.40.50.10140">
    <property type="entry name" value="Toll/interleukin-1 receptor homology (TIR) domain"/>
    <property type="match status" value="1"/>
</dbReference>
<dbReference type="EMBL" id="CP002116">
    <property type="protein sequence ID" value="ADK81927.1"/>
    <property type="molecule type" value="Genomic_DNA"/>
</dbReference>
<dbReference type="SUPFAM" id="SSF52200">
    <property type="entry name" value="Toll/Interleukin receptor TIR domain"/>
    <property type="match status" value="1"/>
</dbReference>
<name>E1R242_SEDSS</name>
<dbReference type="Proteomes" id="UP000002318">
    <property type="component" value="Chromosome"/>
</dbReference>
<dbReference type="GO" id="GO:0007165">
    <property type="term" value="P:signal transduction"/>
    <property type="evidence" value="ECO:0007669"/>
    <property type="project" value="InterPro"/>
</dbReference>
<dbReference type="Pfam" id="PF13676">
    <property type="entry name" value="TIR_2"/>
    <property type="match status" value="1"/>
</dbReference>
<accession>E1R242</accession>
<evidence type="ECO:0000259" key="1">
    <source>
        <dbReference type="SMART" id="SM00382"/>
    </source>
</evidence>
<dbReference type="RefSeq" id="WP_013255386.1">
    <property type="nucleotide sequence ID" value="NC_014364.1"/>
</dbReference>
<reference evidence="2 3" key="1">
    <citation type="journal article" date="2010" name="Stand. Genomic Sci.">
        <title>Complete genome sequence of Spirochaeta smaragdinae type strain (SEBR 4228).</title>
        <authorList>
            <person name="Mavromatis K."/>
            <person name="Yasawong M."/>
            <person name="Chertkov O."/>
            <person name="Lapidus A."/>
            <person name="Lucas S."/>
            <person name="Nolan M."/>
            <person name="Del Rio T.G."/>
            <person name="Tice H."/>
            <person name="Cheng J.F."/>
            <person name="Pitluck S."/>
            <person name="Liolios K."/>
            <person name="Ivanova N."/>
            <person name="Tapia R."/>
            <person name="Han C."/>
            <person name="Bruce D."/>
            <person name="Goodwin L."/>
            <person name="Pati A."/>
            <person name="Chen A."/>
            <person name="Palaniappan K."/>
            <person name="Land M."/>
            <person name="Hauser L."/>
            <person name="Chang Y.J."/>
            <person name="Jeffries C.D."/>
            <person name="Detter J.C."/>
            <person name="Rohde M."/>
            <person name="Brambilla E."/>
            <person name="Spring S."/>
            <person name="Goker M."/>
            <person name="Sikorski J."/>
            <person name="Woyke T."/>
            <person name="Bristow J."/>
            <person name="Eisen J.A."/>
            <person name="Markowitz V."/>
            <person name="Hugenholtz P."/>
            <person name="Klenk H.P."/>
            <person name="Kyrpides N.C."/>
        </authorList>
    </citation>
    <scope>NUCLEOTIDE SEQUENCE [LARGE SCALE GENOMIC DNA]</scope>
    <source>
        <strain evidence="3">DSM 11293 / JCM 15392 / SEBR 4228</strain>
    </source>
</reference>
<dbReference type="eggNOG" id="COG4916">
    <property type="taxonomic scope" value="Bacteria"/>
</dbReference>